<dbReference type="GO" id="GO:0008253">
    <property type="term" value="F:5'-nucleotidase activity"/>
    <property type="evidence" value="ECO:0007669"/>
    <property type="project" value="UniProtKB-EC"/>
</dbReference>
<dbReference type="Gene3D" id="3.90.780.10">
    <property type="entry name" value="5'-Nucleotidase, C-terminal domain"/>
    <property type="match status" value="1"/>
</dbReference>
<gene>
    <name evidence="12" type="ORF">JTE90_008935</name>
</gene>
<dbReference type="CDD" id="cd07409">
    <property type="entry name" value="MPP_CD73_N"/>
    <property type="match status" value="1"/>
</dbReference>
<dbReference type="Gene3D" id="3.60.21.10">
    <property type="match status" value="1"/>
</dbReference>
<dbReference type="GO" id="GO:0006196">
    <property type="term" value="P:AMP catabolic process"/>
    <property type="evidence" value="ECO:0007669"/>
    <property type="project" value="TreeGrafter"/>
</dbReference>
<dbReference type="SUPFAM" id="SSF56300">
    <property type="entry name" value="Metallo-dependent phosphatases"/>
    <property type="match status" value="1"/>
</dbReference>
<protein>
    <recommendedName>
        <fullName evidence="3">5'-nucleotidase</fullName>
        <ecNumber evidence="3">3.1.3.5</ecNumber>
    </recommendedName>
</protein>
<dbReference type="Proteomes" id="UP000827092">
    <property type="component" value="Unassembled WGS sequence"/>
</dbReference>
<dbReference type="Pfam" id="PF00149">
    <property type="entry name" value="Metallophos"/>
    <property type="match status" value="1"/>
</dbReference>
<evidence type="ECO:0000256" key="4">
    <source>
        <dbReference type="ARBA" id="ARBA00022723"/>
    </source>
</evidence>
<sequence length="821" mass="88103">MSSFLVWVVLVIVPCFSSVTGSFNLTVIHTNDVHAHFTEFNAFGGRCVDPKHCFGGFPRQVTKIKEIRSKDENVVFLNGGDFYQGTVWYTLHRWNIEADLVNTLGIDAMSLGNHEFDDGLKGLYPYLKKIKSKVVVCNIDSSKVPEFAELVHPSTILEIGDQRIGVIGYLTPETKFLSSTGDLEFEDEVECIKKEAHRLTTEEGLNKIFAVGHSGFAVDQKIAREVPEIDIVVGGHTNTFLYTGPPPSVEEAQGPYPVVVEREDGSKALVVQDFAFGKYMGYLQVMFDEDGRLQSWGGNPILLDASVEEDPAILELLEPYGQEVKLRVRQAVGRTNVLLRGDRLTCRMKECNLGNFLADASLDYFVEQPTEKGWNFVAVALWNSGGIRASIDERVNHGNVTFEDVITVAPFGNTMDVVALKGNILRQVLEFSMKDYDLDSIDPPGSFLQVSGLRLTYNVSNPVGSRLTKAYVRCADCRVPKYLPLDEESVYWVVMNTYMAKGGDGFEIIAKNAIANRNTDELDVDIIIKYLKKCSPVVTGLEGRIKVVSSRDTDTAVTTPGHESSEVVTAKVIAVGEGPVARNADVPSTQTTVEDHGKSASPLDNVMDSISSTSDIVSGGSPSAGDDTSGFSMGNIMDGLSSATERARAGLQSVGERVSSGIQGVGGQTSGLSMDGLKDGLSSVSERAKAGLQSVGERVSSGIQGVGGQTSGLSMDGLKDGLSSVSERAKAGLQSVGERVSSGLQGVGGQTSGLSMDGLMDGLSSGSEKVMTGLQSVGDRVSTGMQGVGEMVSAGVQGAGERLQAAGDKVKKFPIFRRVLE</sequence>
<keyword evidence="7" id="KW-0378">Hydrolase</keyword>
<evidence type="ECO:0000256" key="1">
    <source>
        <dbReference type="ARBA" id="ARBA00000815"/>
    </source>
</evidence>
<dbReference type="PRINTS" id="PR01607">
    <property type="entry name" value="APYRASEFAMLY"/>
</dbReference>
<evidence type="ECO:0000256" key="5">
    <source>
        <dbReference type="ARBA" id="ARBA00022729"/>
    </source>
</evidence>
<dbReference type="FunFam" id="3.90.780.10:FF:000001">
    <property type="entry name" value="NT5E isoform 3"/>
    <property type="match status" value="1"/>
</dbReference>
<dbReference type="FunFam" id="3.60.21.10:FF:000020">
    <property type="entry name" value="NT5E isoform 4"/>
    <property type="match status" value="1"/>
</dbReference>
<dbReference type="EMBL" id="JAFNEN010000327">
    <property type="protein sequence ID" value="KAG8185665.1"/>
    <property type="molecule type" value="Genomic_DNA"/>
</dbReference>
<comment type="caution">
    <text evidence="12">The sequence shown here is derived from an EMBL/GenBank/DDBJ whole genome shotgun (WGS) entry which is preliminary data.</text>
</comment>
<reference evidence="12 13" key="1">
    <citation type="journal article" date="2022" name="Nat. Ecol. Evol.">
        <title>A masculinizing supergene underlies an exaggerated male reproductive morph in a spider.</title>
        <authorList>
            <person name="Hendrickx F."/>
            <person name="De Corte Z."/>
            <person name="Sonet G."/>
            <person name="Van Belleghem S.M."/>
            <person name="Kostlbacher S."/>
            <person name="Vangestel C."/>
        </authorList>
    </citation>
    <scope>NUCLEOTIDE SEQUENCE [LARGE SCALE GENOMIC DNA]</scope>
    <source>
        <strain evidence="12">W744_W776</strain>
    </source>
</reference>
<feature type="domain" description="5'-Nucleotidase C-terminal" evidence="11">
    <location>
        <begin position="332"/>
        <end position="509"/>
    </location>
</feature>
<evidence type="ECO:0000259" key="11">
    <source>
        <dbReference type="Pfam" id="PF02872"/>
    </source>
</evidence>
<dbReference type="GO" id="GO:0005886">
    <property type="term" value="C:plasma membrane"/>
    <property type="evidence" value="ECO:0007669"/>
    <property type="project" value="TreeGrafter"/>
</dbReference>
<dbReference type="InterPro" id="IPR004843">
    <property type="entry name" value="Calcineurin-like_PHP"/>
</dbReference>
<dbReference type="InterPro" id="IPR029052">
    <property type="entry name" value="Metallo-depent_PP-like"/>
</dbReference>
<feature type="region of interest" description="Disordered" evidence="8">
    <location>
        <begin position="582"/>
        <end position="604"/>
    </location>
</feature>
<evidence type="ECO:0000256" key="7">
    <source>
        <dbReference type="ARBA" id="ARBA00022801"/>
    </source>
</evidence>
<feature type="signal peptide" evidence="9">
    <location>
        <begin position="1"/>
        <end position="21"/>
    </location>
</feature>
<organism evidence="12 13">
    <name type="scientific">Oedothorax gibbosus</name>
    <dbReference type="NCBI Taxonomy" id="931172"/>
    <lineage>
        <taxon>Eukaryota</taxon>
        <taxon>Metazoa</taxon>
        <taxon>Ecdysozoa</taxon>
        <taxon>Arthropoda</taxon>
        <taxon>Chelicerata</taxon>
        <taxon>Arachnida</taxon>
        <taxon>Araneae</taxon>
        <taxon>Araneomorphae</taxon>
        <taxon>Entelegynae</taxon>
        <taxon>Araneoidea</taxon>
        <taxon>Linyphiidae</taxon>
        <taxon>Erigoninae</taxon>
        <taxon>Oedothorax</taxon>
    </lineage>
</organism>
<dbReference type="InterPro" id="IPR008334">
    <property type="entry name" value="5'-Nucleotdase_C"/>
</dbReference>
<dbReference type="SUPFAM" id="SSF55816">
    <property type="entry name" value="5'-nucleotidase (syn. UDP-sugar hydrolase), C-terminal domain"/>
    <property type="match status" value="1"/>
</dbReference>
<name>A0AAV6UN88_9ARAC</name>
<evidence type="ECO:0000256" key="6">
    <source>
        <dbReference type="ARBA" id="ARBA00022741"/>
    </source>
</evidence>
<dbReference type="EC" id="3.1.3.5" evidence="3"/>
<dbReference type="Pfam" id="PF02872">
    <property type="entry name" value="5_nucleotid_C"/>
    <property type="match status" value="1"/>
</dbReference>
<proteinExistence type="inferred from homology"/>
<evidence type="ECO:0000313" key="13">
    <source>
        <dbReference type="Proteomes" id="UP000827092"/>
    </source>
</evidence>
<evidence type="ECO:0000259" key="10">
    <source>
        <dbReference type="Pfam" id="PF00149"/>
    </source>
</evidence>
<evidence type="ECO:0000256" key="3">
    <source>
        <dbReference type="ARBA" id="ARBA00012643"/>
    </source>
</evidence>
<comment type="similarity">
    <text evidence="2">Belongs to the 5'-nucleotidase family.</text>
</comment>
<keyword evidence="5 9" id="KW-0732">Signal</keyword>
<dbReference type="AlphaFoldDB" id="A0AAV6UN88"/>
<dbReference type="PROSITE" id="PS00785">
    <property type="entry name" value="5_NUCLEOTIDASE_1"/>
    <property type="match status" value="1"/>
</dbReference>
<dbReference type="PANTHER" id="PTHR11575:SF24">
    <property type="entry name" value="5'-NUCLEOTIDASE"/>
    <property type="match status" value="1"/>
</dbReference>
<dbReference type="InterPro" id="IPR006179">
    <property type="entry name" value="5_nucleotidase/apyrase"/>
</dbReference>
<dbReference type="InterPro" id="IPR036907">
    <property type="entry name" value="5'-Nucleotdase_C_sf"/>
</dbReference>
<evidence type="ECO:0000256" key="9">
    <source>
        <dbReference type="SAM" id="SignalP"/>
    </source>
</evidence>
<accession>A0AAV6UN88</accession>
<feature type="chain" id="PRO_5043496197" description="5'-nucleotidase" evidence="9">
    <location>
        <begin position="22"/>
        <end position="821"/>
    </location>
</feature>
<dbReference type="Gene3D" id="1.10.287.700">
    <property type="entry name" value="Helix hairpin bin"/>
    <property type="match status" value="2"/>
</dbReference>
<feature type="domain" description="Calcineurin-like phosphoesterase" evidence="10">
    <location>
        <begin position="26"/>
        <end position="237"/>
    </location>
</feature>
<evidence type="ECO:0000256" key="2">
    <source>
        <dbReference type="ARBA" id="ARBA00006654"/>
    </source>
</evidence>
<keyword evidence="13" id="KW-1185">Reference proteome</keyword>
<evidence type="ECO:0000256" key="8">
    <source>
        <dbReference type="SAM" id="MobiDB-lite"/>
    </source>
</evidence>
<keyword evidence="6" id="KW-0547">Nucleotide-binding</keyword>
<dbReference type="GO" id="GO:0046872">
    <property type="term" value="F:metal ion binding"/>
    <property type="evidence" value="ECO:0007669"/>
    <property type="project" value="UniProtKB-KW"/>
</dbReference>
<dbReference type="PANTHER" id="PTHR11575">
    <property type="entry name" value="5'-NUCLEOTIDASE-RELATED"/>
    <property type="match status" value="1"/>
</dbReference>
<dbReference type="GO" id="GO:0000166">
    <property type="term" value="F:nucleotide binding"/>
    <property type="evidence" value="ECO:0007669"/>
    <property type="project" value="UniProtKB-KW"/>
</dbReference>
<evidence type="ECO:0000313" key="12">
    <source>
        <dbReference type="EMBL" id="KAG8185665.1"/>
    </source>
</evidence>
<dbReference type="InterPro" id="IPR006146">
    <property type="entry name" value="5'-Nucleotdase_CS"/>
</dbReference>
<comment type="catalytic activity">
    <reaction evidence="1">
        <text>a ribonucleoside 5'-phosphate + H2O = a ribonucleoside + phosphate</text>
        <dbReference type="Rhea" id="RHEA:12484"/>
        <dbReference type="ChEBI" id="CHEBI:15377"/>
        <dbReference type="ChEBI" id="CHEBI:18254"/>
        <dbReference type="ChEBI" id="CHEBI:43474"/>
        <dbReference type="ChEBI" id="CHEBI:58043"/>
        <dbReference type="EC" id="3.1.3.5"/>
    </reaction>
</comment>
<keyword evidence="4" id="KW-0479">Metal-binding</keyword>